<gene>
    <name evidence="1" type="ORF">AYI69_g10217</name>
</gene>
<dbReference type="OrthoDB" id="5778525at2759"/>
<sequence>MDEISLSEVIALHERREKDETKLFSRSESLNSNVSFSGEFKNSLSSIPLESGNIKELDLQTQKMFYDSFIDDLKKESLDNLDSNIPEYIYNSKINTDDKDGIKDSEIPREEKNSQKIINVDYKKQPANFLSLDQKNATSNFENGLDVLTNIMSDSKLQENHRNSKQHSQIIENQHLETEPNLYKNVVNNARNAKLSRNLFSKPQMGSFSPDLGMYIKPTLDYSFFSDVPNSAPLSVYSQKNMKEPLYTPNLGSNPSQTYNEYNNSTQLGNIELNALIGIKNNSRPFNFSQQPLNEENYNKSIINQRTEDFFNLYSRNCDNNSRNIGRRDVDTLIGDIGEPDRYKNITFPTNGCTLGTINDPLFSDKGFFGNNTALKVRAFSSHGGSGYRDKTAIQSLQATKNRQGRTFSVDLNLENTNNFSKILRHESIIQNEPIDNNSISLLNPNYNEVNDSGNEIINGGFSGINSGFSSCFNEINDSKNQCNFINKSYSLGSNSLLIPKFDSFPEASMYTINNLQAPIHSEFNFENNSLEVKTSLPKTKNDSKLQKLGGKKGLKRKNTEIKVELENEKNKRNIDSEKGIKTKFGMRLQSSHRVDRQLAETTFKPIVFMRPKLGISDAENKPVTQGKKKNKKRTPIISKQNSSIDLKSSLIEQLANSDKIQIDTHLDCDIKPEVFDNSNNEKSDFEKEGAVSTSVSFNYSNTDMQDKLELSGKIDGEHCSRISDNEKNHLEPSSFYLESSDKVNVVLSSENQNDDVQESNISKIKTKKKRIMANGTLWQRISEQRRRDAMRENFDILKRMLPEQYSISDDGRDLARPVLLARCKKFIFIDYCYKKFGI</sequence>
<comment type="caution">
    <text evidence="1">The sequence shown here is derived from an EMBL/GenBank/DDBJ whole genome shotgun (WGS) entry which is preliminary data.</text>
</comment>
<evidence type="ECO:0000313" key="1">
    <source>
        <dbReference type="EMBL" id="OMJ10496.1"/>
    </source>
</evidence>
<proteinExistence type="predicted"/>
<name>A0A1R1X782_9FUNG</name>
<accession>A0A1R1X782</accession>
<protein>
    <recommendedName>
        <fullName evidence="3">BHLH domain-containing protein</fullName>
    </recommendedName>
</protein>
<dbReference type="AlphaFoldDB" id="A0A1R1X782"/>
<reference evidence="2" key="1">
    <citation type="submission" date="2017-01" db="EMBL/GenBank/DDBJ databases">
        <authorList>
            <person name="Wang Y."/>
            <person name="White M."/>
            <person name="Kvist S."/>
            <person name="Moncalvo J.-M."/>
        </authorList>
    </citation>
    <scope>NUCLEOTIDE SEQUENCE [LARGE SCALE GENOMIC DNA]</scope>
    <source>
        <strain evidence="2">ID-206-W2</strain>
    </source>
</reference>
<evidence type="ECO:0008006" key="3">
    <source>
        <dbReference type="Google" id="ProtNLM"/>
    </source>
</evidence>
<evidence type="ECO:0000313" key="2">
    <source>
        <dbReference type="Proteomes" id="UP000187429"/>
    </source>
</evidence>
<organism evidence="1 2">
    <name type="scientific">Smittium culicis</name>
    <dbReference type="NCBI Taxonomy" id="133412"/>
    <lineage>
        <taxon>Eukaryota</taxon>
        <taxon>Fungi</taxon>
        <taxon>Fungi incertae sedis</taxon>
        <taxon>Zoopagomycota</taxon>
        <taxon>Kickxellomycotina</taxon>
        <taxon>Harpellomycetes</taxon>
        <taxon>Harpellales</taxon>
        <taxon>Legeriomycetaceae</taxon>
        <taxon>Smittium</taxon>
    </lineage>
</organism>
<dbReference type="Proteomes" id="UP000187429">
    <property type="component" value="Unassembled WGS sequence"/>
</dbReference>
<dbReference type="EMBL" id="LSSM01006576">
    <property type="protein sequence ID" value="OMJ10496.1"/>
    <property type="molecule type" value="Genomic_DNA"/>
</dbReference>
<keyword evidence="2" id="KW-1185">Reference proteome</keyword>
<dbReference type="CDD" id="cd00083">
    <property type="entry name" value="bHLH_SF"/>
    <property type="match status" value="1"/>
</dbReference>